<evidence type="ECO:0000256" key="21">
    <source>
        <dbReference type="RuleBase" id="RU362081"/>
    </source>
</evidence>
<comment type="catalytic activity">
    <reaction evidence="20">
        <text>Cu(+)(in) + ATP + H2O = Cu(+)(out) + ADP + phosphate + H(+)</text>
        <dbReference type="Rhea" id="RHEA:25792"/>
        <dbReference type="ChEBI" id="CHEBI:15377"/>
        <dbReference type="ChEBI" id="CHEBI:15378"/>
        <dbReference type="ChEBI" id="CHEBI:30616"/>
        <dbReference type="ChEBI" id="CHEBI:43474"/>
        <dbReference type="ChEBI" id="CHEBI:49552"/>
        <dbReference type="ChEBI" id="CHEBI:456216"/>
        <dbReference type="EC" id="7.2.2.8"/>
    </reaction>
</comment>
<dbReference type="InterPro" id="IPR006122">
    <property type="entry name" value="HMA_Cu_ion-bd"/>
</dbReference>
<evidence type="ECO:0000256" key="2">
    <source>
        <dbReference type="ARBA" id="ARBA00006024"/>
    </source>
</evidence>
<dbReference type="FunFam" id="2.70.150.10:FF:000002">
    <property type="entry name" value="Copper-transporting ATPase 1, putative"/>
    <property type="match status" value="1"/>
</dbReference>
<evidence type="ECO:0000256" key="1">
    <source>
        <dbReference type="ARBA" id="ARBA00004651"/>
    </source>
</evidence>
<proteinExistence type="inferred from homology"/>
<dbReference type="PROSITE" id="PS01047">
    <property type="entry name" value="HMA_1"/>
    <property type="match status" value="2"/>
</dbReference>
<dbReference type="CDD" id="cd02094">
    <property type="entry name" value="P-type_ATPase_Cu-like"/>
    <property type="match status" value="1"/>
</dbReference>
<dbReference type="Pfam" id="PF00702">
    <property type="entry name" value="Hydrolase"/>
    <property type="match status" value="1"/>
</dbReference>
<dbReference type="PRINTS" id="PR00119">
    <property type="entry name" value="CATATPASE"/>
</dbReference>
<dbReference type="NCBIfam" id="TIGR01525">
    <property type="entry name" value="ATPase-IB_hvy"/>
    <property type="match status" value="1"/>
</dbReference>
<dbReference type="Proteomes" id="UP000323646">
    <property type="component" value="Unassembled WGS sequence"/>
</dbReference>
<feature type="transmembrane region" description="Helical" evidence="21">
    <location>
        <begin position="728"/>
        <end position="749"/>
    </location>
</feature>
<dbReference type="InterPro" id="IPR008250">
    <property type="entry name" value="ATPase_P-typ_transduc_dom_A_sf"/>
</dbReference>
<dbReference type="InterPro" id="IPR036412">
    <property type="entry name" value="HAD-like_sf"/>
</dbReference>
<evidence type="ECO:0000256" key="5">
    <source>
        <dbReference type="ARBA" id="ARBA00022448"/>
    </source>
</evidence>
<dbReference type="InterPro" id="IPR027256">
    <property type="entry name" value="P-typ_ATPase_IB"/>
</dbReference>
<dbReference type="GO" id="GO:0043682">
    <property type="term" value="F:P-type divalent copper transporter activity"/>
    <property type="evidence" value="ECO:0007669"/>
    <property type="project" value="TreeGrafter"/>
</dbReference>
<dbReference type="SUPFAM" id="SSF81653">
    <property type="entry name" value="Calcium ATPase, transduction domain A"/>
    <property type="match status" value="1"/>
</dbReference>
<evidence type="ECO:0000256" key="7">
    <source>
        <dbReference type="ARBA" id="ARBA00022723"/>
    </source>
</evidence>
<sequence>MKKEKFNVTGMTCSACSARVQKAVEKLAGIQEVSVNLLTNSMQLQYDEQVVDAAAVIAAVEKAGYGASAQGAGNHSEKKMERMAERQIEKLRQRLLWSLVFLLPLMVVAMQSHLSAWVPAMVHDVLAGPENAVAFAFVQFLLLLPIMLLNRQFYIGGFRALIQGAPNMDTLVGMGSMASALFGVVGIFRIGWGMGHGDWMLVSSYSQNLYFESAGMIVTLITVGKYLESRAKGKTSSALEQLMELAPKQATVLRDGQEIVVDSAELLAGDTVVVRPGERIPADGVVIWGTTSVDESAISGESIPVEKNIGDAVISATINKNGFIRFKAERVGEDSTISRIIRLVDEASASKAPIARLADKIAGIFVPAVMAVAAIAGGAWLLAGADAEFAFSIAISILVISCPCALGLATPVAVMVGIGKGAENGILIKSGEALETAHRVDTVVLDKTGTVTEGRPEVTAVQAFGISEEALIAAAAGLEAGSEHPLAEAILTYAKERQIAPEPMTDFAAVFGRGVNAQKDGHKWLAGNQRFLEEQGIDTQAYQEQLLALADKGATPLLMARDTAVVGIFGVADREKVTSGLAVRQFRAMGLDVVLLTGDNERTAKAIGRRLDISQVIAGVLPEDKAAHIAALQKAGHRVAMIGDGINDAPALSQADMGIAIGAGTDIALESADAVLVKNDLLDAVGVIRLSKAVMRNIKENLFWAFFYNVLCIPLAAGVLFPSLGIKLSPMIGAAAMSMSSVCVCLNALRLRFVTLRQPQPVDGGSMINEEVLVMEKTLKIEGMMCKHCQKHVTDALAKMDGVTGVEVNLENGTAAVKMSREIPEAEFQQVIEEAGYELIL</sequence>
<evidence type="ECO:0000256" key="15">
    <source>
        <dbReference type="ARBA" id="ARBA00023008"/>
    </source>
</evidence>
<feature type="transmembrane region" description="Helical" evidence="21">
    <location>
        <begin position="210"/>
        <end position="227"/>
    </location>
</feature>
<evidence type="ECO:0000256" key="10">
    <source>
        <dbReference type="ARBA" id="ARBA00022796"/>
    </source>
</evidence>
<feature type="transmembrane region" description="Helical" evidence="21">
    <location>
        <begin position="171"/>
        <end position="190"/>
    </location>
</feature>
<dbReference type="GO" id="GO:0016887">
    <property type="term" value="F:ATP hydrolysis activity"/>
    <property type="evidence" value="ECO:0007669"/>
    <property type="project" value="InterPro"/>
</dbReference>
<keyword evidence="14 21" id="KW-1133">Transmembrane helix</keyword>
<dbReference type="InterPro" id="IPR017969">
    <property type="entry name" value="Heavy-metal-associated_CS"/>
</dbReference>
<dbReference type="InterPro" id="IPR059000">
    <property type="entry name" value="ATPase_P-type_domA"/>
</dbReference>
<dbReference type="NCBIfam" id="TIGR00003">
    <property type="entry name" value="copper ion binding protein"/>
    <property type="match status" value="2"/>
</dbReference>
<comment type="similarity">
    <text evidence="2 21">Belongs to the cation transport ATPase (P-type) (TC 3.A.3) family. Type IB subfamily.</text>
</comment>
<evidence type="ECO:0000256" key="18">
    <source>
        <dbReference type="ARBA" id="ARBA00029719"/>
    </source>
</evidence>
<dbReference type="EMBL" id="VTOY01000011">
    <property type="protein sequence ID" value="TYZ20945.1"/>
    <property type="molecule type" value="Genomic_DNA"/>
</dbReference>
<feature type="transmembrane region" description="Helical" evidence="21">
    <location>
        <begin position="389"/>
        <end position="419"/>
    </location>
</feature>
<keyword evidence="23" id="KW-0378">Hydrolase</keyword>
<keyword evidence="16" id="KW-0406">Ion transport</keyword>
<dbReference type="PROSITE" id="PS00154">
    <property type="entry name" value="ATPASE_E1_E2"/>
    <property type="match status" value="1"/>
</dbReference>
<keyword evidence="12" id="KW-0460">Magnesium</keyword>
<dbReference type="InterPro" id="IPR044492">
    <property type="entry name" value="P_typ_ATPase_HD_dom"/>
</dbReference>
<comment type="subcellular location">
    <subcellularLocation>
        <location evidence="1">Cell membrane</location>
        <topology evidence="1">Multi-pass membrane protein</topology>
    </subcellularLocation>
</comment>
<keyword evidence="7 21" id="KW-0479">Metal-binding</keyword>
<evidence type="ECO:0000256" key="13">
    <source>
        <dbReference type="ARBA" id="ARBA00022967"/>
    </source>
</evidence>
<dbReference type="NCBIfam" id="TIGR01511">
    <property type="entry name" value="ATPase-IB1_Cu"/>
    <property type="match status" value="1"/>
</dbReference>
<feature type="transmembrane region" description="Helical" evidence="21">
    <location>
        <begin position="361"/>
        <end position="383"/>
    </location>
</feature>
<dbReference type="InterPro" id="IPR006121">
    <property type="entry name" value="HMA_dom"/>
</dbReference>
<dbReference type="PROSITE" id="PS50846">
    <property type="entry name" value="HMA_2"/>
    <property type="match status" value="2"/>
</dbReference>
<evidence type="ECO:0000256" key="19">
    <source>
        <dbReference type="ARBA" id="ARBA00033239"/>
    </source>
</evidence>
<evidence type="ECO:0000256" key="17">
    <source>
        <dbReference type="ARBA" id="ARBA00023136"/>
    </source>
</evidence>
<gene>
    <name evidence="23" type="primary">cadA</name>
    <name evidence="23" type="ORF">FZ040_11040</name>
</gene>
<dbReference type="SUPFAM" id="SSF55008">
    <property type="entry name" value="HMA, heavy metal-associated domain"/>
    <property type="match status" value="2"/>
</dbReference>
<keyword evidence="6 21" id="KW-0812">Transmembrane</keyword>
<keyword evidence="15" id="KW-0186">Copper</keyword>
<dbReference type="Pfam" id="PF00403">
    <property type="entry name" value="HMA"/>
    <property type="match status" value="2"/>
</dbReference>
<reference evidence="23 24" key="1">
    <citation type="submission" date="2019-08" db="EMBL/GenBank/DDBJ databases">
        <title>Selenomonas sp. mPRGC5 and Selenomonas sp. mPRGC8 isolated from ruminal fluid of dairy goat (Capra hircus).</title>
        <authorList>
            <person name="Poothong S."/>
            <person name="Nuengjamnong C."/>
            <person name="Tanasupawat S."/>
        </authorList>
    </citation>
    <scope>NUCLEOTIDE SEQUENCE [LARGE SCALE GENOMIC DNA]</scope>
    <source>
        <strain evidence="24">mPRGC5</strain>
    </source>
</reference>
<dbReference type="PANTHER" id="PTHR43520">
    <property type="entry name" value="ATP7, ISOFORM B"/>
    <property type="match status" value="1"/>
</dbReference>
<organism evidence="23 24">
    <name type="scientific">Selenomonas ruminis</name>
    <dbReference type="NCBI Taxonomy" id="2593411"/>
    <lineage>
        <taxon>Bacteria</taxon>
        <taxon>Bacillati</taxon>
        <taxon>Bacillota</taxon>
        <taxon>Negativicutes</taxon>
        <taxon>Selenomonadales</taxon>
        <taxon>Selenomonadaceae</taxon>
        <taxon>Selenomonas</taxon>
    </lineage>
</organism>
<dbReference type="InterPro" id="IPR023299">
    <property type="entry name" value="ATPase_P-typ_cyto_dom_N"/>
</dbReference>
<dbReference type="InterPro" id="IPR023298">
    <property type="entry name" value="ATPase_P-typ_TM_dom_sf"/>
</dbReference>
<dbReference type="AlphaFoldDB" id="A0A5D6W2D9"/>
<feature type="domain" description="HMA" evidence="22">
    <location>
        <begin position="2"/>
        <end position="68"/>
    </location>
</feature>
<keyword evidence="13" id="KW-1278">Translocase</keyword>
<keyword evidence="11 21" id="KW-0067">ATP-binding</keyword>
<dbReference type="SFLD" id="SFLDS00003">
    <property type="entry name" value="Haloacid_Dehalogenase"/>
    <property type="match status" value="1"/>
</dbReference>
<evidence type="ECO:0000256" key="12">
    <source>
        <dbReference type="ARBA" id="ARBA00022842"/>
    </source>
</evidence>
<accession>A0A5D6W2D9</accession>
<evidence type="ECO:0000313" key="24">
    <source>
        <dbReference type="Proteomes" id="UP000323646"/>
    </source>
</evidence>
<dbReference type="Gene3D" id="3.40.1110.10">
    <property type="entry name" value="Calcium-transporting ATPase, cytoplasmic domain N"/>
    <property type="match status" value="1"/>
</dbReference>
<dbReference type="GO" id="GO:0140581">
    <property type="term" value="F:P-type monovalent copper transporter activity"/>
    <property type="evidence" value="ECO:0007669"/>
    <property type="project" value="UniProtKB-EC"/>
</dbReference>
<feature type="transmembrane region" description="Helical" evidence="21">
    <location>
        <begin position="95"/>
        <end position="112"/>
    </location>
</feature>
<name>A0A5D6W2D9_9FIRM</name>
<dbReference type="SFLD" id="SFLDF00027">
    <property type="entry name" value="p-type_atpase"/>
    <property type="match status" value="1"/>
</dbReference>
<evidence type="ECO:0000256" key="6">
    <source>
        <dbReference type="ARBA" id="ARBA00022692"/>
    </source>
</evidence>
<dbReference type="GO" id="GO:0005507">
    <property type="term" value="F:copper ion binding"/>
    <property type="evidence" value="ECO:0007669"/>
    <property type="project" value="InterPro"/>
</dbReference>
<dbReference type="CDD" id="cd00371">
    <property type="entry name" value="HMA"/>
    <property type="match status" value="2"/>
</dbReference>
<feature type="transmembrane region" description="Helical" evidence="21">
    <location>
        <begin position="132"/>
        <end position="150"/>
    </location>
</feature>
<dbReference type="SFLD" id="SFLDG00002">
    <property type="entry name" value="C1.7:_P-type_atpase_like"/>
    <property type="match status" value="1"/>
</dbReference>
<feature type="transmembrane region" description="Helical" evidence="21">
    <location>
        <begin position="702"/>
        <end position="722"/>
    </location>
</feature>
<evidence type="ECO:0000256" key="4">
    <source>
        <dbReference type="ARBA" id="ARBA00015102"/>
    </source>
</evidence>
<dbReference type="Pfam" id="PF00122">
    <property type="entry name" value="E1-E2_ATPase"/>
    <property type="match status" value="1"/>
</dbReference>
<dbReference type="InterPro" id="IPR018303">
    <property type="entry name" value="ATPase_P-typ_P_site"/>
</dbReference>
<keyword evidence="17 21" id="KW-0472">Membrane</keyword>
<evidence type="ECO:0000259" key="22">
    <source>
        <dbReference type="PROSITE" id="PS50846"/>
    </source>
</evidence>
<dbReference type="GO" id="GO:0005524">
    <property type="term" value="F:ATP binding"/>
    <property type="evidence" value="ECO:0007669"/>
    <property type="project" value="UniProtKB-UniRule"/>
</dbReference>
<dbReference type="FunFam" id="3.30.70.100:FF:000005">
    <property type="entry name" value="Copper-exporting P-type ATPase A"/>
    <property type="match status" value="1"/>
</dbReference>
<dbReference type="PANTHER" id="PTHR43520:SF8">
    <property type="entry name" value="P-TYPE CU(+) TRANSPORTER"/>
    <property type="match status" value="1"/>
</dbReference>
<evidence type="ECO:0000256" key="11">
    <source>
        <dbReference type="ARBA" id="ARBA00022840"/>
    </source>
</evidence>
<dbReference type="InterPro" id="IPR001757">
    <property type="entry name" value="P_typ_ATPase"/>
</dbReference>
<dbReference type="EC" id="7.2.2.8" evidence="3"/>
<dbReference type="PRINTS" id="PR00941">
    <property type="entry name" value="CDATPASE"/>
</dbReference>
<evidence type="ECO:0000256" key="9">
    <source>
        <dbReference type="ARBA" id="ARBA00022741"/>
    </source>
</evidence>
<keyword evidence="24" id="KW-1185">Reference proteome</keyword>
<dbReference type="SUPFAM" id="SSF81665">
    <property type="entry name" value="Calcium ATPase, transmembrane domain M"/>
    <property type="match status" value="1"/>
</dbReference>
<dbReference type="InterPro" id="IPR036163">
    <property type="entry name" value="HMA_dom_sf"/>
</dbReference>
<dbReference type="Gene3D" id="2.70.150.10">
    <property type="entry name" value="Calcium-transporting ATPase, cytoplasmic transduction domain A"/>
    <property type="match status" value="1"/>
</dbReference>
<dbReference type="NCBIfam" id="TIGR01512">
    <property type="entry name" value="ATPase-IB2_Cd"/>
    <property type="match status" value="1"/>
</dbReference>
<protein>
    <recommendedName>
        <fullName evidence="4">Copper-exporting P-type ATPase</fullName>
        <ecNumber evidence="3">7.2.2.8</ecNumber>
    </recommendedName>
    <alternativeName>
        <fullName evidence="18">Copper-exporting P-type ATPase A</fullName>
    </alternativeName>
    <alternativeName>
        <fullName evidence="19">Cu(+)-exporting ATPase</fullName>
    </alternativeName>
</protein>
<keyword evidence="21" id="KW-1003">Cell membrane</keyword>
<feature type="domain" description="HMA" evidence="22">
    <location>
        <begin position="775"/>
        <end position="840"/>
    </location>
</feature>
<dbReference type="InterPro" id="IPR023214">
    <property type="entry name" value="HAD_sf"/>
</dbReference>
<dbReference type="OrthoDB" id="9760802at2"/>
<dbReference type="GO" id="GO:0055070">
    <property type="term" value="P:copper ion homeostasis"/>
    <property type="evidence" value="ECO:0007669"/>
    <property type="project" value="TreeGrafter"/>
</dbReference>
<evidence type="ECO:0000256" key="20">
    <source>
        <dbReference type="ARBA" id="ARBA00049289"/>
    </source>
</evidence>
<keyword evidence="10" id="KW-0187">Copper transport</keyword>
<evidence type="ECO:0000256" key="16">
    <source>
        <dbReference type="ARBA" id="ARBA00023065"/>
    </source>
</evidence>
<dbReference type="RefSeq" id="WP_149172033.1">
    <property type="nucleotide sequence ID" value="NZ_VTOY01000011.1"/>
</dbReference>
<evidence type="ECO:0000256" key="3">
    <source>
        <dbReference type="ARBA" id="ARBA00012517"/>
    </source>
</evidence>
<evidence type="ECO:0000256" key="8">
    <source>
        <dbReference type="ARBA" id="ARBA00022737"/>
    </source>
</evidence>
<dbReference type="SUPFAM" id="SSF56784">
    <property type="entry name" value="HAD-like"/>
    <property type="match status" value="1"/>
</dbReference>
<dbReference type="GO" id="GO:0005886">
    <property type="term" value="C:plasma membrane"/>
    <property type="evidence" value="ECO:0007669"/>
    <property type="project" value="UniProtKB-SubCell"/>
</dbReference>
<evidence type="ECO:0000256" key="14">
    <source>
        <dbReference type="ARBA" id="ARBA00022989"/>
    </source>
</evidence>
<keyword evidence="8" id="KW-0677">Repeat</keyword>
<dbReference type="Gene3D" id="3.30.70.100">
    <property type="match status" value="2"/>
</dbReference>
<evidence type="ECO:0000313" key="23">
    <source>
        <dbReference type="EMBL" id="TYZ20945.1"/>
    </source>
</evidence>
<keyword evidence="9 21" id="KW-0547">Nucleotide-binding</keyword>
<comment type="caution">
    <text evidence="23">The sequence shown here is derived from an EMBL/GenBank/DDBJ whole genome shotgun (WGS) entry which is preliminary data.</text>
</comment>
<dbReference type="Gene3D" id="3.40.50.1000">
    <property type="entry name" value="HAD superfamily/HAD-like"/>
    <property type="match status" value="1"/>
</dbReference>
<keyword evidence="5" id="KW-0813">Transport</keyword>
<dbReference type="NCBIfam" id="TIGR01494">
    <property type="entry name" value="ATPase_P-type"/>
    <property type="match status" value="1"/>
</dbReference>